<name>A0A814G2K4_9BILA</name>
<accession>A0A814G2K4</accession>
<dbReference type="Proteomes" id="UP000663829">
    <property type="component" value="Unassembled WGS sequence"/>
</dbReference>
<dbReference type="EMBL" id="CAJOBC010002964">
    <property type="protein sequence ID" value="CAF3760400.1"/>
    <property type="molecule type" value="Genomic_DNA"/>
</dbReference>
<dbReference type="AlphaFoldDB" id="A0A814G2K4"/>
<dbReference type="EMBL" id="CAJNOQ010002964">
    <property type="protein sequence ID" value="CAF0988242.1"/>
    <property type="molecule type" value="Genomic_DNA"/>
</dbReference>
<proteinExistence type="predicted"/>
<evidence type="ECO:0000313" key="1">
    <source>
        <dbReference type="EMBL" id="CAF0988242.1"/>
    </source>
</evidence>
<evidence type="ECO:0000313" key="2">
    <source>
        <dbReference type="EMBL" id="CAF1061741.1"/>
    </source>
</evidence>
<evidence type="ECO:0000313" key="3">
    <source>
        <dbReference type="EMBL" id="CAF3760400.1"/>
    </source>
</evidence>
<comment type="caution">
    <text evidence="1">The sequence shown here is derived from an EMBL/GenBank/DDBJ whole genome shotgun (WGS) entry which is preliminary data.</text>
</comment>
<gene>
    <name evidence="1" type="ORF">GPM918_LOCUS13115</name>
    <name evidence="2" type="ORF">OVA965_LOCUS17451</name>
    <name evidence="3" type="ORF">SRO942_LOCUS13115</name>
    <name evidence="4" type="ORF">TMI583_LOCUS17468</name>
</gene>
<sequence length="127" mass="14754">MSSSDQLTAASETYKSLKNVQGHWQGKPFNTDVDAPNSKKEVSMKYLQEYLGKVGTSADDILNLMGKPDKELDKPDIELVHELNRQSYQCQDGTKIWIYEWRGMHDYVYFLIKDNKVALSAWYYAYE</sequence>
<dbReference type="Proteomes" id="UP000677228">
    <property type="component" value="Unassembled WGS sequence"/>
</dbReference>
<dbReference type="EMBL" id="CAJOBA010008388">
    <property type="protein sequence ID" value="CAF3827321.1"/>
    <property type="molecule type" value="Genomic_DNA"/>
</dbReference>
<protein>
    <submittedName>
        <fullName evidence="1">Uncharacterized protein</fullName>
    </submittedName>
</protein>
<dbReference type="Proteomes" id="UP000682733">
    <property type="component" value="Unassembled WGS sequence"/>
</dbReference>
<reference evidence="1" key="1">
    <citation type="submission" date="2021-02" db="EMBL/GenBank/DDBJ databases">
        <authorList>
            <person name="Nowell W R."/>
        </authorList>
    </citation>
    <scope>NUCLEOTIDE SEQUENCE</scope>
</reference>
<dbReference type="EMBL" id="CAJNOK010008370">
    <property type="protein sequence ID" value="CAF1061741.1"/>
    <property type="molecule type" value="Genomic_DNA"/>
</dbReference>
<dbReference type="Proteomes" id="UP000681722">
    <property type="component" value="Unassembled WGS sequence"/>
</dbReference>
<keyword evidence="5" id="KW-1185">Reference proteome</keyword>
<evidence type="ECO:0000313" key="4">
    <source>
        <dbReference type="EMBL" id="CAF3827321.1"/>
    </source>
</evidence>
<dbReference type="OrthoDB" id="5580129at2759"/>
<evidence type="ECO:0000313" key="5">
    <source>
        <dbReference type="Proteomes" id="UP000663829"/>
    </source>
</evidence>
<organism evidence="1 5">
    <name type="scientific">Didymodactylos carnosus</name>
    <dbReference type="NCBI Taxonomy" id="1234261"/>
    <lineage>
        <taxon>Eukaryota</taxon>
        <taxon>Metazoa</taxon>
        <taxon>Spiralia</taxon>
        <taxon>Gnathifera</taxon>
        <taxon>Rotifera</taxon>
        <taxon>Eurotatoria</taxon>
        <taxon>Bdelloidea</taxon>
        <taxon>Philodinida</taxon>
        <taxon>Philodinidae</taxon>
        <taxon>Didymodactylos</taxon>
    </lineage>
</organism>